<dbReference type="InterPro" id="IPR029044">
    <property type="entry name" value="Nucleotide-diphossugar_trans"/>
</dbReference>
<dbReference type="OrthoDB" id="5298023at2"/>
<dbReference type="Proteomes" id="UP000069162">
    <property type="component" value="Chromosome"/>
</dbReference>
<reference evidence="4" key="1">
    <citation type="submission" date="2015-10" db="EMBL/GenBank/DDBJ databases">
        <title>Complete Genome Sequencing of Klebsiella sp. strain G5.</title>
        <authorList>
            <person name="Chan K.-G."/>
            <person name="Chen J.-W."/>
        </authorList>
    </citation>
    <scope>NUCLEOTIDE SEQUENCE [LARGE SCALE GENOMIC DNA]</scope>
    <source>
        <strain evidence="4">G5</strain>
    </source>
</reference>
<dbReference type="Pfam" id="PF12804">
    <property type="entry name" value="NTP_transf_3"/>
    <property type="match status" value="1"/>
</dbReference>
<evidence type="ECO:0000313" key="3">
    <source>
        <dbReference type="EMBL" id="ALR76285.1"/>
    </source>
</evidence>
<dbReference type="KEGG" id="kle:AO703_08235"/>
<gene>
    <name evidence="3" type="ORF">AO703_08235</name>
</gene>
<name>A0A806X4S1_9ENTR</name>
<evidence type="ECO:0000313" key="4">
    <source>
        <dbReference type="Proteomes" id="UP000069162"/>
    </source>
</evidence>
<keyword evidence="1" id="KW-0460">Magnesium</keyword>
<feature type="domain" description="MobA-like NTP transferase" evidence="2">
    <location>
        <begin position="6"/>
        <end position="157"/>
    </location>
</feature>
<evidence type="ECO:0000259" key="2">
    <source>
        <dbReference type="Pfam" id="PF12804"/>
    </source>
</evidence>
<dbReference type="CDD" id="cd04182">
    <property type="entry name" value="GT_2_like_f"/>
    <property type="match status" value="1"/>
</dbReference>
<keyword evidence="3" id="KW-0548">Nucleotidyltransferase</keyword>
<dbReference type="InterPro" id="IPR025877">
    <property type="entry name" value="MobA-like_NTP_Trfase"/>
</dbReference>
<keyword evidence="3" id="KW-0808">Transferase</keyword>
<dbReference type="GO" id="GO:0016779">
    <property type="term" value="F:nucleotidyltransferase activity"/>
    <property type="evidence" value="ECO:0007669"/>
    <property type="project" value="UniProtKB-KW"/>
</dbReference>
<proteinExistence type="predicted"/>
<dbReference type="Gene3D" id="3.90.550.10">
    <property type="entry name" value="Spore Coat Polysaccharide Biosynthesis Protein SpsA, Chain A"/>
    <property type="match status" value="1"/>
</dbReference>
<sequence>MTQVDCIITAAGLSSRMGQWKMMLPWRDGTILDASIKNAQQYCSRIILVTGFRADELHDRYRSSPAITLVHNPDFQQGLLTSVLAGASAVESDYCFITHGDLPCLTPEIFSKIWSLREDGAILPHYRGTPGHPILIDSASLRHAASHREMTSMRNILCHGKHRCVEMEYPQIIFDIDTPDDFIRLQATR</sequence>
<dbReference type="PANTHER" id="PTHR43777:SF1">
    <property type="entry name" value="MOLYBDENUM COFACTOR CYTIDYLYLTRANSFERASE"/>
    <property type="match status" value="1"/>
</dbReference>
<dbReference type="RefSeq" id="WP_062740828.1">
    <property type="nucleotide sequence ID" value="NZ_CP012871.1"/>
</dbReference>
<dbReference type="EMBL" id="CP012871">
    <property type="protein sequence ID" value="ALR76285.1"/>
    <property type="molecule type" value="Genomic_DNA"/>
</dbReference>
<organism evidence="3 4">
    <name type="scientific">[Enterobacter] lignolyticus</name>
    <dbReference type="NCBI Taxonomy" id="1334193"/>
    <lineage>
        <taxon>Bacteria</taxon>
        <taxon>Pseudomonadati</taxon>
        <taxon>Pseudomonadota</taxon>
        <taxon>Gammaproteobacteria</taxon>
        <taxon>Enterobacterales</taxon>
        <taxon>Enterobacteriaceae</taxon>
        <taxon>Pluralibacter</taxon>
    </lineage>
</organism>
<evidence type="ECO:0000256" key="1">
    <source>
        <dbReference type="ARBA" id="ARBA00022842"/>
    </source>
</evidence>
<accession>A0A806X4S1</accession>
<protein>
    <submittedName>
        <fullName evidence="3">Molybdenum cofactor cytidylyltransferase</fullName>
    </submittedName>
</protein>
<dbReference type="AlphaFoldDB" id="A0A806X4S1"/>
<dbReference type="PANTHER" id="PTHR43777">
    <property type="entry name" value="MOLYBDENUM COFACTOR CYTIDYLYLTRANSFERASE"/>
    <property type="match status" value="1"/>
</dbReference>
<dbReference type="SUPFAM" id="SSF53448">
    <property type="entry name" value="Nucleotide-diphospho-sugar transferases"/>
    <property type="match status" value="1"/>
</dbReference>